<organism evidence="1 2">
    <name type="scientific">Acaromyces ingoldii</name>
    <dbReference type="NCBI Taxonomy" id="215250"/>
    <lineage>
        <taxon>Eukaryota</taxon>
        <taxon>Fungi</taxon>
        <taxon>Dikarya</taxon>
        <taxon>Basidiomycota</taxon>
        <taxon>Ustilaginomycotina</taxon>
        <taxon>Exobasidiomycetes</taxon>
        <taxon>Exobasidiales</taxon>
        <taxon>Cryptobasidiaceae</taxon>
        <taxon>Acaromyces</taxon>
    </lineage>
</organism>
<dbReference type="RefSeq" id="XP_025377842.1">
    <property type="nucleotide sequence ID" value="XM_025517915.1"/>
</dbReference>
<dbReference type="GeneID" id="37039831"/>
<protein>
    <submittedName>
        <fullName evidence="1">Uncharacterized protein</fullName>
    </submittedName>
</protein>
<evidence type="ECO:0000313" key="1">
    <source>
        <dbReference type="EMBL" id="PWN90644.1"/>
    </source>
</evidence>
<dbReference type="AlphaFoldDB" id="A0A316YPB6"/>
<dbReference type="EMBL" id="KZ819636">
    <property type="protein sequence ID" value="PWN90644.1"/>
    <property type="molecule type" value="Genomic_DNA"/>
</dbReference>
<name>A0A316YPB6_9BASI</name>
<sequence length="173" mass="19544">MPGMDKETERLLMRFYPRVSSLADYLCQLLPQSEGHACVEELFQSPESSCSSNLSSSLACLRGALVGHSEIAQQPLYRTWRRPREEEALALGDVAQIVEQAQLRLFQQERGRQGRKTTSAANILTHGYRRADERASVFKLPLVSGSSALTNFYVNTNVTRIVMGPEWRRMLLL</sequence>
<gene>
    <name evidence="1" type="ORF">FA10DRAFT_120314</name>
</gene>
<reference evidence="1 2" key="1">
    <citation type="journal article" date="2018" name="Mol. Biol. Evol.">
        <title>Broad Genomic Sampling Reveals a Smut Pathogenic Ancestry of the Fungal Clade Ustilaginomycotina.</title>
        <authorList>
            <person name="Kijpornyongpan T."/>
            <person name="Mondo S.J."/>
            <person name="Barry K."/>
            <person name="Sandor L."/>
            <person name="Lee J."/>
            <person name="Lipzen A."/>
            <person name="Pangilinan J."/>
            <person name="LaButti K."/>
            <person name="Hainaut M."/>
            <person name="Henrissat B."/>
            <person name="Grigoriev I.V."/>
            <person name="Spatafora J.W."/>
            <person name="Aime M.C."/>
        </authorList>
    </citation>
    <scope>NUCLEOTIDE SEQUENCE [LARGE SCALE GENOMIC DNA]</scope>
    <source>
        <strain evidence="1 2">MCA 4198</strain>
    </source>
</reference>
<proteinExistence type="predicted"/>
<accession>A0A316YPB6</accession>
<evidence type="ECO:0000313" key="2">
    <source>
        <dbReference type="Proteomes" id="UP000245768"/>
    </source>
</evidence>
<keyword evidence="2" id="KW-1185">Reference proteome</keyword>
<dbReference type="InParanoid" id="A0A316YPB6"/>
<dbReference type="Proteomes" id="UP000245768">
    <property type="component" value="Unassembled WGS sequence"/>
</dbReference>